<accession>A0A7X6L1N3</accession>
<keyword evidence="2" id="KW-1185">Reference proteome</keyword>
<dbReference type="AlphaFoldDB" id="A0A7X6L1N3"/>
<dbReference type="GO" id="GO:0016746">
    <property type="term" value="F:acyltransferase activity"/>
    <property type="evidence" value="ECO:0007669"/>
    <property type="project" value="InterPro"/>
</dbReference>
<organism evidence="1 2">
    <name type="scientific">Nocardia gamkensis</name>
    <dbReference type="NCBI Taxonomy" id="352869"/>
    <lineage>
        <taxon>Bacteria</taxon>
        <taxon>Bacillati</taxon>
        <taxon>Actinomycetota</taxon>
        <taxon>Actinomycetes</taxon>
        <taxon>Mycobacteriales</taxon>
        <taxon>Nocardiaceae</taxon>
        <taxon>Nocardia</taxon>
    </lineage>
</organism>
<evidence type="ECO:0000313" key="1">
    <source>
        <dbReference type="EMBL" id="NKY26042.1"/>
    </source>
</evidence>
<dbReference type="Gene3D" id="3.40.47.10">
    <property type="match status" value="1"/>
</dbReference>
<proteinExistence type="predicted"/>
<protein>
    <submittedName>
        <fullName evidence="1">Uncharacterized protein</fullName>
    </submittedName>
</protein>
<reference evidence="1 2" key="1">
    <citation type="submission" date="2020-04" db="EMBL/GenBank/DDBJ databases">
        <title>MicrobeNet Type strains.</title>
        <authorList>
            <person name="Nicholson A.C."/>
        </authorList>
    </citation>
    <scope>NUCLEOTIDE SEQUENCE [LARGE SCALE GENOMIC DNA]</scope>
    <source>
        <strain evidence="1 2">DSM 44956</strain>
    </source>
</reference>
<dbReference type="RefSeq" id="WP_157114370.1">
    <property type="nucleotide sequence ID" value="NZ_JAAXOS010000003.1"/>
</dbReference>
<comment type="caution">
    <text evidence="1">The sequence shown here is derived from an EMBL/GenBank/DDBJ whole genome shotgun (WGS) entry which is preliminary data.</text>
</comment>
<dbReference type="EMBL" id="JAAXOS010000003">
    <property type="protein sequence ID" value="NKY26042.1"/>
    <property type="molecule type" value="Genomic_DNA"/>
</dbReference>
<gene>
    <name evidence="1" type="ORF">HGB38_07385</name>
</gene>
<sequence>MAESLARPASSLILVLERIAAQTEADKQISTGIAFSFAPGITIEGFVFDLVRR</sequence>
<dbReference type="Proteomes" id="UP000540698">
    <property type="component" value="Unassembled WGS sequence"/>
</dbReference>
<evidence type="ECO:0000313" key="2">
    <source>
        <dbReference type="Proteomes" id="UP000540698"/>
    </source>
</evidence>
<name>A0A7X6L1N3_9NOCA</name>
<dbReference type="InterPro" id="IPR016039">
    <property type="entry name" value="Thiolase-like"/>
</dbReference>